<feature type="compositionally biased region" description="Polar residues" evidence="1">
    <location>
        <begin position="67"/>
        <end position="82"/>
    </location>
</feature>
<comment type="caution">
    <text evidence="2">The sequence shown here is derived from an EMBL/GenBank/DDBJ whole genome shotgun (WGS) entry which is preliminary data.</text>
</comment>
<feature type="compositionally biased region" description="Pro residues" evidence="1">
    <location>
        <begin position="56"/>
        <end position="66"/>
    </location>
</feature>
<protein>
    <submittedName>
        <fullName evidence="2">Uncharacterized protein</fullName>
    </submittedName>
</protein>
<accession>A0A7C9QT20</accession>
<proteinExistence type="predicted"/>
<dbReference type="RefSeq" id="WP_163674042.1">
    <property type="nucleotide sequence ID" value="NZ_JAAIYP010000007.1"/>
</dbReference>
<evidence type="ECO:0000256" key="1">
    <source>
        <dbReference type="SAM" id="MobiDB-lite"/>
    </source>
</evidence>
<reference evidence="2 3" key="1">
    <citation type="submission" date="2020-02" db="EMBL/GenBank/DDBJ databases">
        <authorList>
            <person name="Dziuba M."/>
            <person name="Kuznetsov B."/>
            <person name="Mardanov A."/>
            <person name="Ravin N."/>
            <person name="Grouzdev D."/>
        </authorList>
    </citation>
    <scope>NUCLEOTIDE SEQUENCE [LARGE SCALE GENOMIC DNA]</scope>
    <source>
        <strain evidence="2 3">SpK</strain>
    </source>
</reference>
<feature type="compositionally biased region" description="Low complexity" evidence="1">
    <location>
        <begin position="39"/>
        <end position="55"/>
    </location>
</feature>
<dbReference type="EMBL" id="JAAIYP010000007">
    <property type="protein sequence ID" value="NFV78776.1"/>
    <property type="molecule type" value="Genomic_DNA"/>
</dbReference>
<organism evidence="2 3">
    <name type="scientific">Magnetospirillum aberrantis SpK</name>
    <dbReference type="NCBI Taxonomy" id="908842"/>
    <lineage>
        <taxon>Bacteria</taxon>
        <taxon>Pseudomonadati</taxon>
        <taxon>Pseudomonadota</taxon>
        <taxon>Alphaproteobacteria</taxon>
        <taxon>Rhodospirillales</taxon>
        <taxon>Rhodospirillaceae</taxon>
        <taxon>Magnetospirillum</taxon>
    </lineage>
</organism>
<sequence>MAFGEDTVDAVSDKAGDVVGDLIAKQLESRRDERKVMAGSPRRPGGRDPGSFDPPGTFPMPKPQPPSNGSNLPGGELTQQQQLEALIRIMNGGKTPEAVAQRNFWNCPKNLPPKTRQR</sequence>
<feature type="region of interest" description="Disordered" evidence="1">
    <location>
        <begin position="29"/>
        <end position="82"/>
    </location>
</feature>
<gene>
    <name evidence="2" type="ORF">G4223_01415</name>
</gene>
<name>A0A7C9QT20_9PROT</name>
<dbReference type="AlphaFoldDB" id="A0A7C9QT20"/>
<evidence type="ECO:0000313" key="3">
    <source>
        <dbReference type="Proteomes" id="UP000480684"/>
    </source>
</evidence>
<dbReference type="Proteomes" id="UP000480684">
    <property type="component" value="Unassembled WGS sequence"/>
</dbReference>
<evidence type="ECO:0000313" key="2">
    <source>
        <dbReference type="EMBL" id="NFV78776.1"/>
    </source>
</evidence>
<keyword evidence="3" id="KW-1185">Reference proteome</keyword>